<dbReference type="Gene3D" id="1.20.120.330">
    <property type="entry name" value="Nucleotidyltransferases domain 2"/>
    <property type="match status" value="1"/>
</dbReference>
<dbReference type="KEGG" id="bic:LMTR13_37795"/>
<accession>A0A1B1UQH9</accession>
<name>A0A1B1UQH9_9BRAD</name>
<dbReference type="AlphaFoldDB" id="A0A1B1UQH9"/>
<dbReference type="PANTHER" id="PTHR37941:SF1">
    <property type="entry name" value="FUMARASE E-RELATED"/>
    <property type="match status" value="1"/>
</dbReference>
<sequence length="249" mass="27923">MNQTPDDPPEGGEVFGDVNRLQSFLTHLDERGLILSLASFAEDALGDLIRAFLLPGASATQLLDGFNAPIGTFSTRIKMAYSLGLVTKRQYEDLDRLRRIRNEFAHNWEPISFADQKIAAHISALHFSTLDDDFPSSPQEKVRKSFGALLVELRSTTHQINKHGRRAKLIGTHLIGGVTGELDDQIAACRTRLTELAEELKSASGDHRRFLLTVRRNWASKLEIVRLNAPRERQAEIRRVQDELQAGCL</sequence>
<gene>
    <name evidence="1" type="ORF">LMTR13_37795</name>
</gene>
<dbReference type="SUPFAM" id="SSF158668">
    <property type="entry name" value="MtlR-like"/>
    <property type="match status" value="1"/>
</dbReference>
<dbReference type="InterPro" id="IPR038026">
    <property type="entry name" value="MtlR-like_sf"/>
</dbReference>
<dbReference type="InterPro" id="IPR007761">
    <property type="entry name" value="MtlR-like"/>
</dbReference>
<dbReference type="OrthoDB" id="291822at2"/>
<dbReference type="PANTHER" id="PTHR37941">
    <property type="entry name" value="FUMARASE E-RELATED"/>
    <property type="match status" value="1"/>
</dbReference>
<evidence type="ECO:0000313" key="2">
    <source>
        <dbReference type="Proteomes" id="UP000092839"/>
    </source>
</evidence>
<protein>
    <submittedName>
        <fullName evidence="1">Uncharacterized protein</fullName>
    </submittedName>
</protein>
<dbReference type="Pfam" id="PF05068">
    <property type="entry name" value="MtlR"/>
    <property type="match status" value="1"/>
</dbReference>
<dbReference type="GO" id="GO:0045892">
    <property type="term" value="P:negative regulation of DNA-templated transcription"/>
    <property type="evidence" value="ECO:0007669"/>
    <property type="project" value="TreeGrafter"/>
</dbReference>
<dbReference type="Proteomes" id="UP000092839">
    <property type="component" value="Chromosome"/>
</dbReference>
<keyword evidence="2" id="KW-1185">Reference proteome</keyword>
<reference evidence="1 2" key="1">
    <citation type="submission" date="2016-07" db="EMBL/GenBank/DDBJ databases">
        <title>Complete genome sequence of Bradyrhizobium icense LMTR 13T, a potential inoculant strain isolated from lima bean (Phaseolus lunatus) in Peru.</title>
        <authorList>
            <person name="Ormeno-Orrillo E."/>
            <person name="Duran D."/>
            <person name="Rogel M.A."/>
            <person name="Rey L."/>
            <person name="Imperial J."/>
            <person name="Ruiz-Argueso T."/>
            <person name="Martinez-Romero E."/>
        </authorList>
    </citation>
    <scope>NUCLEOTIDE SEQUENCE [LARGE SCALE GENOMIC DNA]</scope>
    <source>
        <strain evidence="1 2">LMTR 13</strain>
    </source>
</reference>
<organism evidence="1 2">
    <name type="scientific">Bradyrhizobium icense</name>
    <dbReference type="NCBI Taxonomy" id="1274631"/>
    <lineage>
        <taxon>Bacteria</taxon>
        <taxon>Pseudomonadati</taxon>
        <taxon>Pseudomonadota</taxon>
        <taxon>Alphaproteobacteria</taxon>
        <taxon>Hyphomicrobiales</taxon>
        <taxon>Nitrobacteraceae</taxon>
        <taxon>Bradyrhizobium</taxon>
    </lineage>
</organism>
<proteinExistence type="predicted"/>
<dbReference type="RefSeq" id="WP_065732172.1">
    <property type="nucleotide sequence ID" value="NZ_CP016428.1"/>
</dbReference>
<evidence type="ECO:0000313" key="1">
    <source>
        <dbReference type="EMBL" id="ANW05037.1"/>
    </source>
</evidence>
<dbReference type="STRING" id="1274631.LMTR13_37795"/>
<dbReference type="EMBL" id="CP016428">
    <property type="protein sequence ID" value="ANW05037.1"/>
    <property type="molecule type" value="Genomic_DNA"/>
</dbReference>